<dbReference type="InterPro" id="IPR012312">
    <property type="entry name" value="Hemerythrin-like"/>
</dbReference>
<dbReference type="EMBL" id="JAHTGR010000011">
    <property type="protein sequence ID" value="MBV6323288.1"/>
    <property type="molecule type" value="Genomic_DNA"/>
</dbReference>
<dbReference type="AlphaFoldDB" id="A0AA41HGF8"/>
<dbReference type="EMBL" id="JALJZU010000002">
    <property type="protein sequence ID" value="MCP2007762.1"/>
    <property type="molecule type" value="Genomic_DNA"/>
</dbReference>
<dbReference type="PANTHER" id="PTHR39966">
    <property type="entry name" value="BLL2471 PROTEIN-RELATED"/>
    <property type="match status" value="1"/>
</dbReference>
<dbReference type="Proteomes" id="UP001162889">
    <property type="component" value="Unassembled WGS sequence"/>
</dbReference>
<name>A0AA41HGF8_9BURK</name>
<sequence>MQTIAHYLEQDHRHCDELYNLAEASIAGRDWAAATTGFATFLWQFERHLDKEERVLFARLERVMQNACGPTSVMRMEHGQMRDTLRNMGAALAQRDSDSYFDHADTLRVLMRQHNLKEEGVLYPLADRVLQEQADAIIASMDYLERTTADAEVAA</sequence>
<evidence type="ECO:0000313" key="5">
    <source>
        <dbReference type="Proteomes" id="UP001162889"/>
    </source>
</evidence>
<protein>
    <submittedName>
        <fullName evidence="2">Hemerythrin domain-containing protein</fullName>
    </submittedName>
    <submittedName>
        <fullName evidence="3">Hemerythrin-like domain-containing protein</fullName>
    </submittedName>
</protein>
<proteinExistence type="predicted"/>
<dbReference type="RefSeq" id="WP_217943994.1">
    <property type="nucleotide sequence ID" value="NZ_JAHTGR010000011.1"/>
</dbReference>
<reference evidence="3" key="2">
    <citation type="submission" date="2022-03" db="EMBL/GenBank/DDBJ databases">
        <title>Genome Encyclopedia of Bacteria and Archaea VI: Functional Genomics of Type Strains.</title>
        <authorList>
            <person name="Whitman W."/>
        </authorList>
    </citation>
    <scope>NUCLEOTIDE SEQUENCE</scope>
    <source>
        <strain evidence="3">HSC-15S17</strain>
    </source>
</reference>
<accession>A0AA41HGF8</accession>
<organism evidence="2 4">
    <name type="scientific">Duganella violaceipulchra</name>
    <dbReference type="NCBI Taxonomy" id="2849652"/>
    <lineage>
        <taxon>Bacteria</taxon>
        <taxon>Pseudomonadati</taxon>
        <taxon>Pseudomonadota</taxon>
        <taxon>Betaproteobacteria</taxon>
        <taxon>Burkholderiales</taxon>
        <taxon>Oxalobacteraceae</taxon>
        <taxon>Telluria group</taxon>
        <taxon>Duganella</taxon>
    </lineage>
</organism>
<dbReference type="Proteomes" id="UP001155901">
    <property type="component" value="Unassembled WGS sequence"/>
</dbReference>
<evidence type="ECO:0000313" key="4">
    <source>
        <dbReference type="Proteomes" id="UP001155901"/>
    </source>
</evidence>
<keyword evidence="5" id="KW-1185">Reference proteome</keyword>
<evidence type="ECO:0000313" key="3">
    <source>
        <dbReference type="EMBL" id="MCP2007762.1"/>
    </source>
</evidence>
<dbReference type="Pfam" id="PF01814">
    <property type="entry name" value="Hemerythrin"/>
    <property type="match status" value="1"/>
</dbReference>
<dbReference type="GO" id="GO:0005886">
    <property type="term" value="C:plasma membrane"/>
    <property type="evidence" value="ECO:0007669"/>
    <property type="project" value="TreeGrafter"/>
</dbReference>
<gene>
    <name evidence="2" type="ORF">KVP70_20340</name>
    <name evidence="3" type="ORF">L1274_001455</name>
</gene>
<evidence type="ECO:0000259" key="1">
    <source>
        <dbReference type="Pfam" id="PF01814"/>
    </source>
</evidence>
<dbReference type="PANTHER" id="PTHR39966:SF3">
    <property type="entry name" value="DUF438 DOMAIN-CONTAINING PROTEIN"/>
    <property type="match status" value="1"/>
</dbReference>
<evidence type="ECO:0000313" key="2">
    <source>
        <dbReference type="EMBL" id="MBV6323288.1"/>
    </source>
</evidence>
<feature type="domain" description="Hemerythrin-like" evidence="1">
    <location>
        <begin position="3"/>
        <end position="126"/>
    </location>
</feature>
<reference evidence="2" key="1">
    <citation type="submission" date="2021-07" db="EMBL/GenBank/DDBJ databases">
        <title>Characterization of violacein-producing bacteria and related species.</title>
        <authorList>
            <person name="Wilson H.S."/>
            <person name="De Leon M.E."/>
        </authorList>
    </citation>
    <scope>NUCLEOTIDE SEQUENCE</scope>
    <source>
        <strain evidence="2">HSC-15S17</strain>
    </source>
</reference>
<comment type="caution">
    <text evidence="2">The sequence shown here is derived from an EMBL/GenBank/DDBJ whole genome shotgun (WGS) entry which is preliminary data.</text>
</comment>